<accession>A0AAJ2NPJ6</accession>
<proteinExistence type="predicted"/>
<gene>
    <name evidence="1" type="ORF">RYX45_13530</name>
</gene>
<organism evidence="1 2">
    <name type="scientific">Alkalihalophilus pseudofirmus</name>
    <name type="common">Bacillus pseudofirmus</name>
    <dbReference type="NCBI Taxonomy" id="79885"/>
    <lineage>
        <taxon>Bacteria</taxon>
        <taxon>Bacillati</taxon>
        <taxon>Bacillota</taxon>
        <taxon>Bacilli</taxon>
        <taxon>Bacillales</taxon>
        <taxon>Bacillaceae</taxon>
        <taxon>Alkalihalophilus</taxon>
    </lineage>
</organism>
<reference evidence="1" key="1">
    <citation type="submission" date="2023-10" db="EMBL/GenBank/DDBJ databases">
        <title>Screening of Alkalihalophilus pseudofirmusBZ-TG-HK211 and Its Alleviation of Salt Stress on Rapeseed Growth.</title>
        <authorList>
            <person name="Zhao B."/>
            <person name="Guo T."/>
        </authorList>
    </citation>
    <scope>NUCLEOTIDE SEQUENCE</scope>
    <source>
        <strain evidence="1">BZ-TG-HK211</strain>
    </source>
</reference>
<sequence>MGKGLLIVSFLLSVIVSSFNYVLIPEGHHDHPAYITHELEELEKLGGLSSGPTIEYTGYVLKAYVLACADSISAHLQFYLKSSIPLLKIKCLLMTIKYQSTFFAHSNVIHKL</sequence>
<dbReference type="EMBL" id="JAWJAY010000003">
    <property type="protein sequence ID" value="MDV2886205.1"/>
    <property type="molecule type" value="Genomic_DNA"/>
</dbReference>
<evidence type="ECO:0000313" key="1">
    <source>
        <dbReference type="EMBL" id="MDV2886205.1"/>
    </source>
</evidence>
<dbReference type="AlphaFoldDB" id="A0AAJ2NPJ6"/>
<dbReference type="RefSeq" id="WP_323467025.1">
    <property type="nucleotide sequence ID" value="NZ_CP144224.1"/>
</dbReference>
<name>A0AAJ2NPJ6_ALKPS</name>
<protein>
    <submittedName>
        <fullName evidence="1">Uncharacterized protein</fullName>
    </submittedName>
</protein>
<comment type="caution">
    <text evidence="1">The sequence shown here is derived from an EMBL/GenBank/DDBJ whole genome shotgun (WGS) entry which is preliminary data.</text>
</comment>
<dbReference type="Proteomes" id="UP001285636">
    <property type="component" value="Unassembled WGS sequence"/>
</dbReference>
<evidence type="ECO:0000313" key="2">
    <source>
        <dbReference type="Proteomes" id="UP001285636"/>
    </source>
</evidence>